<accession>A0AAW0YYA7</accession>
<evidence type="ECO:0000259" key="7">
    <source>
        <dbReference type="PROSITE" id="PS50850"/>
    </source>
</evidence>
<protein>
    <recommendedName>
        <fullName evidence="7">Major facilitator superfamily (MFS) profile domain-containing protein</fullName>
    </recommendedName>
</protein>
<feature type="transmembrane region" description="Helical" evidence="6">
    <location>
        <begin position="154"/>
        <end position="177"/>
    </location>
</feature>
<feature type="transmembrane region" description="Helical" evidence="6">
    <location>
        <begin position="189"/>
        <end position="210"/>
    </location>
</feature>
<evidence type="ECO:0000256" key="5">
    <source>
        <dbReference type="ARBA" id="ARBA00023136"/>
    </source>
</evidence>
<feature type="domain" description="Major facilitator superfamily (MFS) profile" evidence="7">
    <location>
        <begin position="53"/>
        <end position="505"/>
    </location>
</feature>
<evidence type="ECO:0000256" key="6">
    <source>
        <dbReference type="SAM" id="Phobius"/>
    </source>
</evidence>
<dbReference type="InterPro" id="IPR020846">
    <property type="entry name" value="MFS_dom"/>
</dbReference>
<dbReference type="InterPro" id="IPR005828">
    <property type="entry name" value="MFS_sugar_transport-like"/>
</dbReference>
<dbReference type="Pfam" id="PF00083">
    <property type="entry name" value="Sugar_tr"/>
    <property type="match status" value="1"/>
</dbReference>
<dbReference type="PANTHER" id="PTHR48022:SF10">
    <property type="entry name" value="MAJOR FACILITATOR SUPERFAMILY (MFS) PROFILE DOMAIN-CONTAINING PROTEIN"/>
    <property type="match status" value="1"/>
</dbReference>
<dbReference type="RefSeq" id="XP_066802202.1">
    <property type="nucleotide sequence ID" value="XM_066947788.1"/>
</dbReference>
<feature type="transmembrane region" description="Helical" evidence="6">
    <location>
        <begin position="129"/>
        <end position="148"/>
    </location>
</feature>
<dbReference type="InterPro" id="IPR036259">
    <property type="entry name" value="MFS_trans_sf"/>
</dbReference>
<dbReference type="SUPFAM" id="SSF103473">
    <property type="entry name" value="MFS general substrate transporter"/>
    <property type="match status" value="1"/>
</dbReference>
<dbReference type="GeneID" id="92181949"/>
<proteinExistence type="inferred from homology"/>
<comment type="subcellular location">
    <subcellularLocation>
        <location evidence="1">Membrane</location>
        <topology evidence="1">Multi-pass membrane protein</topology>
    </subcellularLocation>
</comment>
<evidence type="ECO:0000256" key="1">
    <source>
        <dbReference type="ARBA" id="ARBA00004141"/>
    </source>
</evidence>
<evidence type="ECO:0000313" key="9">
    <source>
        <dbReference type="Proteomes" id="UP001388673"/>
    </source>
</evidence>
<keyword evidence="3 6" id="KW-0812">Transmembrane</keyword>
<feature type="transmembrane region" description="Helical" evidence="6">
    <location>
        <begin position="414"/>
        <end position="436"/>
    </location>
</feature>
<dbReference type="InterPro" id="IPR005829">
    <property type="entry name" value="Sugar_transporter_CS"/>
</dbReference>
<evidence type="ECO:0000256" key="3">
    <source>
        <dbReference type="ARBA" id="ARBA00022692"/>
    </source>
</evidence>
<dbReference type="InterPro" id="IPR050360">
    <property type="entry name" value="MFS_Sugar_Transporters"/>
</dbReference>
<name>A0AAW0YYA7_9TREE</name>
<sequence length="547" mass="59952">MDPQRAEEIHPDTKDQTEHVELTKGDLAPALKSNFDELGLLATAWKFRKAVMVSTLMCVAAACDGYQINLNGNIIANSGFTRQVGFKNSKGVYVLNANNTALWGALQSLGQLVGMLALNPISDKIGRKYTLYALWLILAVSLIIETTVRTANEWAAAKFLAGMGVGAIQSTMPIYITEWAPPNIRGAMITAYAFWNNLGGFLAPLLLYLTGKGNQLNFRVPIYTQWAFLGVMLPIFIYLPETAQYFAARDQDEKGIATLRRVNGYIDGYSPEAEYAIVKNIIIEERALRAELGLDQRMGWKETMRSYAACFDKDNWRRTLGSTLPACMQQLVGLAFLNNYASLFFKQSGFANAFLITTIITGIKMVAIIILSVTTDKTGRRPTVLGAAVICTLSMLIVGIMGQVHSTSGVKAGLIFVACVWSMANSVLGSLGWTFVGEVAAQRLRARTAGIAAGGSVLFGLTFNTALPKILDVNGANWGYNTAWLFLGTGIVACIMGYLFVPETARRNAAELDELFDRGVPAWRMRSFDTDVQKTQQGQIKAREMEN</sequence>
<dbReference type="GO" id="GO:0016020">
    <property type="term" value="C:membrane"/>
    <property type="evidence" value="ECO:0007669"/>
    <property type="project" value="UniProtKB-SubCell"/>
</dbReference>
<evidence type="ECO:0000313" key="8">
    <source>
        <dbReference type="EMBL" id="KAK8850771.1"/>
    </source>
</evidence>
<comment type="caution">
    <text evidence="8">The sequence shown here is derived from an EMBL/GenBank/DDBJ whole genome shotgun (WGS) entry which is preliminary data.</text>
</comment>
<dbReference type="AlphaFoldDB" id="A0AAW0YYA7"/>
<dbReference type="EMBL" id="JBCAWK010000008">
    <property type="protein sequence ID" value="KAK8850771.1"/>
    <property type="molecule type" value="Genomic_DNA"/>
</dbReference>
<dbReference type="GO" id="GO:0005351">
    <property type="term" value="F:carbohydrate:proton symporter activity"/>
    <property type="evidence" value="ECO:0007669"/>
    <property type="project" value="TreeGrafter"/>
</dbReference>
<reference evidence="8 9" key="1">
    <citation type="journal article" date="2024" name="bioRxiv">
        <title>Comparative genomics of Cryptococcus and Kwoniella reveals pathogenesis evolution and contrasting karyotype dynamics via intercentromeric recombination or chromosome fusion.</title>
        <authorList>
            <person name="Coelho M.A."/>
            <person name="David-Palma M."/>
            <person name="Shea T."/>
            <person name="Bowers K."/>
            <person name="McGinley-Smith S."/>
            <person name="Mohammad A.W."/>
            <person name="Gnirke A."/>
            <person name="Yurkov A.M."/>
            <person name="Nowrousian M."/>
            <person name="Sun S."/>
            <person name="Cuomo C.A."/>
            <person name="Heitman J."/>
        </authorList>
    </citation>
    <scope>NUCLEOTIDE SEQUENCE [LARGE SCALE GENOMIC DNA]</scope>
    <source>
        <strain evidence="8 9">CBS 13917</strain>
    </source>
</reference>
<evidence type="ECO:0000256" key="4">
    <source>
        <dbReference type="ARBA" id="ARBA00022989"/>
    </source>
</evidence>
<feature type="transmembrane region" description="Helical" evidence="6">
    <location>
        <begin position="351"/>
        <end position="371"/>
    </location>
</feature>
<evidence type="ECO:0000256" key="2">
    <source>
        <dbReference type="ARBA" id="ARBA00010992"/>
    </source>
</evidence>
<dbReference type="PROSITE" id="PS00217">
    <property type="entry name" value="SUGAR_TRANSPORT_2"/>
    <property type="match status" value="1"/>
</dbReference>
<keyword evidence="4 6" id="KW-1133">Transmembrane helix</keyword>
<keyword evidence="5 6" id="KW-0472">Membrane</keyword>
<dbReference type="PANTHER" id="PTHR48022">
    <property type="entry name" value="PLASTIDIC GLUCOSE TRANSPORTER 4"/>
    <property type="match status" value="1"/>
</dbReference>
<feature type="transmembrane region" description="Helical" evidence="6">
    <location>
        <begin position="448"/>
        <end position="471"/>
    </location>
</feature>
<feature type="transmembrane region" description="Helical" evidence="6">
    <location>
        <begin position="222"/>
        <end position="239"/>
    </location>
</feature>
<organism evidence="8 9">
    <name type="scientific">Kwoniella newhampshirensis</name>
    <dbReference type="NCBI Taxonomy" id="1651941"/>
    <lineage>
        <taxon>Eukaryota</taxon>
        <taxon>Fungi</taxon>
        <taxon>Dikarya</taxon>
        <taxon>Basidiomycota</taxon>
        <taxon>Agaricomycotina</taxon>
        <taxon>Tremellomycetes</taxon>
        <taxon>Tremellales</taxon>
        <taxon>Cryptococcaceae</taxon>
        <taxon>Kwoniella</taxon>
    </lineage>
</organism>
<comment type="similarity">
    <text evidence="2">Belongs to the major facilitator superfamily. Sugar transporter (TC 2.A.1.1) family.</text>
</comment>
<feature type="transmembrane region" description="Helical" evidence="6">
    <location>
        <begin position="483"/>
        <end position="501"/>
    </location>
</feature>
<dbReference type="Proteomes" id="UP001388673">
    <property type="component" value="Unassembled WGS sequence"/>
</dbReference>
<dbReference type="PROSITE" id="PS50850">
    <property type="entry name" value="MFS"/>
    <property type="match status" value="1"/>
</dbReference>
<dbReference type="Gene3D" id="1.20.1250.20">
    <property type="entry name" value="MFS general substrate transporter like domains"/>
    <property type="match status" value="1"/>
</dbReference>
<feature type="transmembrane region" description="Helical" evidence="6">
    <location>
        <begin position="383"/>
        <end position="402"/>
    </location>
</feature>
<keyword evidence="9" id="KW-1185">Reference proteome</keyword>
<gene>
    <name evidence="8" type="ORF">IAR55_004691</name>
</gene>
<dbReference type="KEGG" id="kne:92181949"/>